<protein>
    <submittedName>
        <fullName evidence="1">Uncharacterized protein</fullName>
    </submittedName>
</protein>
<dbReference type="EMBL" id="FQ311868">
    <property type="protein sequence ID" value="CBS87737.1"/>
    <property type="molecule type" value="Genomic_DNA"/>
</dbReference>
<dbReference type="AlphaFoldDB" id="G7Z2Y0"/>
<sequence length="110" mass="12382">MNRDREFPVASLFGRTAITSPALDAVPACIWAVQHGLLSDMPNLQDVMDNPQLLAESIERMMKYRETRGEVCLNHGIRTTEELDALVRNASKDDDVDVNAYRRLLGLPLE</sequence>
<gene>
    <name evidence="1" type="ordered locus">AZOLI_2534</name>
</gene>
<evidence type="ECO:0000313" key="1">
    <source>
        <dbReference type="EMBL" id="CBS87737.1"/>
    </source>
</evidence>
<dbReference type="HOGENOM" id="CLU_2165771_0_0_5"/>
<dbReference type="OrthoDB" id="7361953at2"/>
<dbReference type="RefSeq" id="WP_014248721.1">
    <property type="nucleotide sequence ID" value="NC_016622.1"/>
</dbReference>
<reference evidence="2" key="1">
    <citation type="journal article" date="2011" name="PLoS Genet.">
        <title>Azospirillum genomes reveal transition of bacteria from aquatic to terrestrial environments.</title>
        <authorList>
            <person name="Wisniewski-Dye F."/>
            <person name="Borziak K."/>
            <person name="Khalsa-Moyers G."/>
            <person name="Alexandre G."/>
            <person name="Sukharnikov L.O."/>
            <person name="Wuichet K."/>
            <person name="Hurst G.B."/>
            <person name="McDonald W.H."/>
            <person name="Robertson J.S."/>
            <person name="Barbe V."/>
            <person name="Calteau A."/>
            <person name="Rouy Z."/>
            <person name="Mangenot S."/>
            <person name="Prigent-Combaret C."/>
            <person name="Normand P."/>
            <person name="Boyer M."/>
            <person name="Siguier P."/>
            <person name="Dessaux Y."/>
            <person name="Elmerich C."/>
            <person name="Condemine G."/>
            <person name="Krishnen G."/>
            <person name="Kennedy I."/>
            <person name="Paterson A.H."/>
            <person name="Gonzalez V."/>
            <person name="Mavingui P."/>
            <person name="Zhulin I.B."/>
        </authorList>
    </citation>
    <scope>NUCLEOTIDE SEQUENCE [LARGE SCALE GENOMIC DNA]</scope>
    <source>
        <strain evidence="2">4B</strain>
    </source>
</reference>
<organism evidence="1 2">
    <name type="scientific">Azospirillum lipoferum (strain 4B)</name>
    <dbReference type="NCBI Taxonomy" id="862719"/>
    <lineage>
        <taxon>Bacteria</taxon>
        <taxon>Pseudomonadati</taxon>
        <taxon>Pseudomonadota</taxon>
        <taxon>Alphaproteobacteria</taxon>
        <taxon>Rhodospirillales</taxon>
        <taxon>Azospirillaceae</taxon>
        <taxon>Azospirillum</taxon>
    </lineage>
</organism>
<keyword evidence="2" id="KW-1185">Reference proteome</keyword>
<evidence type="ECO:0000313" key="2">
    <source>
        <dbReference type="Proteomes" id="UP000005667"/>
    </source>
</evidence>
<dbReference type="STRING" id="862719.AZOLI_2534"/>
<dbReference type="KEGG" id="ali:AZOLI_2534"/>
<dbReference type="Proteomes" id="UP000005667">
    <property type="component" value="Chromosome"/>
</dbReference>
<accession>G7Z2Y0</accession>
<name>G7Z2Y0_AZOL4</name>
<proteinExistence type="predicted"/>